<dbReference type="Proteomes" id="UP000297447">
    <property type="component" value="Unassembled WGS sequence"/>
</dbReference>
<keyword evidence="7" id="KW-1185">Reference proteome</keyword>
<gene>
    <name evidence="6" type="ORF">E3T55_00395</name>
</gene>
<dbReference type="InterPro" id="IPR045087">
    <property type="entry name" value="Cu-oxidase_fam"/>
</dbReference>
<dbReference type="AlphaFoldDB" id="A0A4R9ABM0"/>
<dbReference type="InterPro" id="IPR006311">
    <property type="entry name" value="TAT_signal"/>
</dbReference>
<dbReference type="InterPro" id="IPR011707">
    <property type="entry name" value="Cu-oxidase-like_N"/>
</dbReference>
<dbReference type="Pfam" id="PF00394">
    <property type="entry name" value="Cu-oxidase"/>
    <property type="match status" value="1"/>
</dbReference>
<name>A0A4R9ABM0_9MICO</name>
<keyword evidence="2" id="KW-0560">Oxidoreductase</keyword>
<feature type="domain" description="Plastocyanin-like" evidence="5">
    <location>
        <begin position="69"/>
        <end position="182"/>
    </location>
</feature>
<proteinExistence type="predicted"/>
<dbReference type="InterPro" id="IPR002355">
    <property type="entry name" value="Cu_oxidase_Cu_BS"/>
</dbReference>
<evidence type="ECO:0000259" key="5">
    <source>
        <dbReference type="Pfam" id="PF07732"/>
    </source>
</evidence>
<dbReference type="PANTHER" id="PTHR11709:SF2">
    <property type="entry name" value="MULTICOPPER OXIDASE LPR1"/>
    <property type="match status" value="1"/>
</dbReference>
<evidence type="ECO:0000259" key="4">
    <source>
        <dbReference type="Pfam" id="PF07731"/>
    </source>
</evidence>
<evidence type="ECO:0000259" key="3">
    <source>
        <dbReference type="Pfam" id="PF00394"/>
    </source>
</evidence>
<dbReference type="Pfam" id="PF07732">
    <property type="entry name" value="Cu-oxidase_3"/>
    <property type="match status" value="1"/>
</dbReference>
<dbReference type="SUPFAM" id="SSF49503">
    <property type="entry name" value="Cupredoxins"/>
    <property type="match status" value="3"/>
</dbReference>
<dbReference type="CDD" id="cd13853">
    <property type="entry name" value="CuRO_1_Tth-MCO_like"/>
    <property type="match status" value="1"/>
</dbReference>
<reference evidence="6 7" key="1">
    <citation type="submission" date="2019-03" db="EMBL/GenBank/DDBJ databases">
        <title>Genomics of glacier-inhabiting Cryobacterium strains.</title>
        <authorList>
            <person name="Liu Q."/>
            <person name="Xin Y.-H."/>
        </authorList>
    </citation>
    <scope>NUCLEOTIDE SEQUENCE [LARGE SCALE GENOMIC DNA]</scope>
    <source>
        <strain evidence="6 7">Hh14</strain>
    </source>
</reference>
<dbReference type="PROSITE" id="PS00080">
    <property type="entry name" value="MULTICOPPER_OXIDASE2"/>
    <property type="match status" value="1"/>
</dbReference>
<evidence type="ECO:0000313" key="7">
    <source>
        <dbReference type="Proteomes" id="UP000297447"/>
    </source>
</evidence>
<keyword evidence="1" id="KW-0479">Metal-binding</keyword>
<dbReference type="PANTHER" id="PTHR11709">
    <property type="entry name" value="MULTI-COPPER OXIDASE"/>
    <property type="match status" value="1"/>
</dbReference>
<dbReference type="RefSeq" id="WP_134517606.1">
    <property type="nucleotide sequence ID" value="NZ_SOHE01000003.1"/>
</dbReference>
<dbReference type="InterPro" id="IPR011706">
    <property type="entry name" value="Cu-oxidase_C"/>
</dbReference>
<dbReference type="GO" id="GO:0016491">
    <property type="term" value="F:oxidoreductase activity"/>
    <property type="evidence" value="ECO:0007669"/>
    <property type="project" value="UniProtKB-KW"/>
</dbReference>
<feature type="domain" description="Plastocyanin-like" evidence="3">
    <location>
        <begin position="212"/>
        <end position="297"/>
    </location>
</feature>
<evidence type="ECO:0000313" key="6">
    <source>
        <dbReference type="EMBL" id="TFD55819.1"/>
    </source>
</evidence>
<feature type="domain" description="Plastocyanin-like" evidence="4">
    <location>
        <begin position="395"/>
        <end position="498"/>
    </location>
</feature>
<dbReference type="InterPro" id="IPR001117">
    <property type="entry name" value="Cu-oxidase_2nd"/>
</dbReference>
<sequence>MPDLSRRSALILGGAGIAATAVGGTGFFVNQRNSSTTSPAIPSGSDLVEPPELRSVSGTLTVDLESSPQQVTIAGRDVRALSYNGGVPGPTLRVRAGDTLSVSLHNGLADPSNLHVHGLHVSPENNGDNMFVTVAAGDSFDYQYELPANHPPGVYWYHPHHHGFVADQVFGGLYGAIIVEDPDPIPASRERVLVISDITLDSAGTIPAATAMEKMSGREGDLVLVNGQLTPSMTARPGERERWRIVNACVSRYLRLRLDGQQLSLLGIDSGRFEAAHDVDEVVLAPGNRADLLVTGTAGTSVLRAHTYDRGMSGGMMIGGGSSTAADDVALASFIVTGDDVATVAAIPGQPIPRDLRTATVTARRELIFAMGMGGDTGSGMGGNMGGGMGGGMMSATINGQVFDATRIDTTVQFDSVEDWMLTNTSPLDHPMHLHVWPMQIIEQSGQPVKTIMWQDVVNIPARSTVRVRVAFDDFSGRTVYHCHILDHEDSGMMGVITAN</sequence>
<accession>A0A4R9ABM0</accession>
<dbReference type="Pfam" id="PF07731">
    <property type="entry name" value="Cu-oxidase_2"/>
    <property type="match status" value="1"/>
</dbReference>
<evidence type="ECO:0000256" key="2">
    <source>
        <dbReference type="ARBA" id="ARBA00023002"/>
    </source>
</evidence>
<dbReference type="CDD" id="cd13881">
    <property type="entry name" value="CuRO_2_McoC_like"/>
    <property type="match status" value="1"/>
</dbReference>
<dbReference type="GO" id="GO:0005507">
    <property type="term" value="F:copper ion binding"/>
    <property type="evidence" value="ECO:0007669"/>
    <property type="project" value="InterPro"/>
</dbReference>
<comment type="caution">
    <text evidence="6">The sequence shown here is derived from an EMBL/GenBank/DDBJ whole genome shotgun (WGS) entry which is preliminary data.</text>
</comment>
<protein>
    <submittedName>
        <fullName evidence="6">Multicopper oxidase family protein</fullName>
    </submittedName>
</protein>
<dbReference type="PROSITE" id="PS51318">
    <property type="entry name" value="TAT"/>
    <property type="match status" value="1"/>
</dbReference>
<dbReference type="Gene3D" id="2.60.40.420">
    <property type="entry name" value="Cupredoxins - blue copper proteins"/>
    <property type="match status" value="3"/>
</dbReference>
<dbReference type="CDD" id="cd13900">
    <property type="entry name" value="CuRO_3_Tth-MCO_like"/>
    <property type="match status" value="1"/>
</dbReference>
<dbReference type="OrthoDB" id="345021at2"/>
<dbReference type="EMBL" id="SOHE01000003">
    <property type="protein sequence ID" value="TFD55819.1"/>
    <property type="molecule type" value="Genomic_DNA"/>
</dbReference>
<dbReference type="InterPro" id="IPR008972">
    <property type="entry name" value="Cupredoxin"/>
</dbReference>
<evidence type="ECO:0000256" key="1">
    <source>
        <dbReference type="ARBA" id="ARBA00022723"/>
    </source>
</evidence>
<organism evidence="6 7">
    <name type="scientific">Cryobacterium frigoriphilum</name>
    <dbReference type="NCBI Taxonomy" id="1259150"/>
    <lineage>
        <taxon>Bacteria</taxon>
        <taxon>Bacillati</taxon>
        <taxon>Actinomycetota</taxon>
        <taxon>Actinomycetes</taxon>
        <taxon>Micrococcales</taxon>
        <taxon>Microbacteriaceae</taxon>
        <taxon>Cryobacterium</taxon>
    </lineage>
</organism>